<dbReference type="InterPro" id="IPR051598">
    <property type="entry name" value="TSUP/Inactive_protease-like"/>
</dbReference>
<sequence>MIAQSLIIGCVIGIVVGALGAGGGILSVPALFFLLGYSAHDAATGSLIIVGLTALVSLIFRARHHEVNWKTGAIFGVVSCVGTVLGTHISYRIDGRALMFSFAILLAVVGIAMLWQALQPPREESAKQSGASEVVLSAIGTGILTGLFGVGGGFMIVPALLFTLNLPIRQASGTSLLVMTITSATGLLARIPAGISLDWSGILLFALASMAGGLVGGPLTSRVSSRTLTIIFAALLLAISIYTGVTTALG</sequence>
<keyword evidence="8" id="KW-1185">Reference proteome</keyword>
<evidence type="ECO:0000256" key="4">
    <source>
        <dbReference type="ARBA" id="ARBA00022989"/>
    </source>
</evidence>
<feature type="transmembrane region" description="Helical" evidence="6">
    <location>
        <begin position="72"/>
        <end position="91"/>
    </location>
</feature>
<dbReference type="InterPro" id="IPR002781">
    <property type="entry name" value="TM_pro_TauE-like"/>
</dbReference>
<proteinExistence type="inferred from homology"/>
<keyword evidence="5 6" id="KW-0472">Membrane</keyword>
<reference evidence="7 8" key="1">
    <citation type="submission" date="2012-09" db="EMBL/GenBank/DDBJ databases">
        <title>The Genome Sequence of Actinobaculum massiliae ACS-171-V-COL2.</title>
        <authorList>
            <consortium name="The Broad Institute Genome Sequencing Platform"/>
            <person name="Earl A."/>
            <person name="Ward D."/>
            <person name="Feldgarden M."/>
            <person name="Gevers D."/>
            <person name="Saerens B."/>
            <person name="Vaneechoutte M."/>
            <person name="Walker B."/>
            <person name="Young S.K."/>
            <person name="Zeng Q."/>
            <person name="Gargeya S."/>
            <person name="Fitzgerald M."/>
            <person name="Haas B."/>
            <person name="Abouelleil A."/>
            <person name="Alvarado L."/>
            <person name="Arachchi H.M."/>
            <person name="Berlin A."/>
            <person name="Chapman S.B."/>
            <person name="Goldberg J."/>
            <person name="Griggs A."/>
            <person name="Gujja S."/>
            <person name="Hansen M."/>
            <person name="Howarth C."/>
            <person name="Imamovic A."/>
            <person name="Larimer J."/>
            <person name="McCowen C."/>
            <person name="Montmayeur A."/>
            <person name="Murphy C."/>
            <person name="Neiman D."/>
            <person name="Pearson M."/>
            <person name="Priest M."/>
            <person name="Roberts A."/>
            <person name="Saif S."/>
            <person name="Shea T."/>
            <person name="Sisk P."/>
            <person name="Sykes S."/>
            <person name="Wortman J."/>
            <person name="Nusbaum C."/>
            <person name="Birren B."/>
        </authorList>
    </citation>
    <scope>NUCLEOTIDE SEQUENCE [LARGE SCALE GENOMIC DNA]</scope>
    <source>
        <strain evidence="8">ACS-171-V-Col2</strain>
    </source>
</reference>
<dbReference type="PANTHER" id="PTHR43701:SF2">
    <property type="entry name" value="MEMBRANE TRANSPORTER PROTEIN YJNA-RELATED"/>
    <property type="match status" value="1"/>
</dbReference>
<dbReference type="PANTHER" id="PTHR43701">
    <property type="entry name" value="MEMBRANE TRANSPORTER PROTEIN MJ0441-RELATED"/>
    <property type="match status" value="1"/>
</dbReference>
<feature type="transmembrane region" description="Helical" evidence="6">
    <location>
        <begin position="42"/>
        <end position="60"/>
    </location>
</feature>
<evidence type="ECO:0000256" key="3">
    <source>
        <dbReference type="ARBA" id="ARBA00022692"/>
    </source>
</evidence>
<dbReference type="RefSeq" id="WP_007000873.1">
    <property type="nucleotide sequence ID" value="NZ_JH992955.1"/>
</dbReference>
<dbReference type="AlphaFoldDB" id="K9F389"/>
<evidence type="ECO:0000256" key="1">
    <source>
        <dbReference type="ARBA" id="ARBA00004141"/>
    </source>
</evidence>
<feature type="transmembrane region" description="Helical" evidence="6">
    <location>
        <begin position="176"/>
        <end position="193"/>
    </location>
</feature>
<evidence type="ECO:0000313" key="8">
    <source>
        <dbReference type="Proteomes" id="UP000009888"/>
    </source>
</evidence>
<feature type="transmembrane region" description="Helical" evidence="6">
    <location>
        <begin position="199"/>
        <end position="216"/>
    </location>
</feature>
<evidence type="ECO:0000256" key="6">
    <source>
        <dbReference type="RuleBase" id="RU363041"/>
    </source>
</evidence>
<dbReference type="STRING" id="202789.GCA_001457435_01465"/>
<dbReference type="InterPro" id="IPR036259">
    <property type="entry name" value="MFS_trans_sf"/>
</dbReference>
<comment type="similarity">
    <text evidence="2 6">Belongs to the 4-toluene sulfonate uptake permease (TSUP) (TC 2.A.102) family.</text>
</comment>
<dbReference type="GO" id="GO:0005886">
    <property type="term" value="C:plasma membrane"/>
    <property type="evidence" value="ECO:0007669"/>
    <property type="project" value="UniProtKB-SubCell"/>
</dbReference>
<gene>
    <name evidence="7" type="ORF">HMPREF9233_00667</name>
</gene>
<dbReference type="SUPFAM" id="SSF103473">
    <property type="entry name" value="MFS general substrate transporter"/>
    <property type="match status" value="1"/>
</dbReference>
<dbReference type="Proteomes" id="UP000009888">
    <property type="component" value="Unassembled WGS sequence"/>
</dbReference>
<comment type="subcellular location">
    <subcellularLocation>
        <location evidence="6">Cell membrane</location>
        <topology evidence="6">Multi-pass membrane protein</topology>
    </subcellularLocation>
    <subcellularLocation>
        <location evidence="1">Membrane</location>
        <topology evidence="1">Multi-pass membrane protein</topology>
    </subcellularLocation>
</comment>
<comment type="caution">
    <text evidence="7">The sequence shown here is derived from an EMBL/GenBank/DDBJ whole genome shotgun (WGS) entry which is preliminary data.</text>
</comment>
<protein>
    <recommendedName>
        <fullName evidence="6">Probable membrane transporter protein</fullName>
    </recommendedName>
</protein>
<keyword evidence="6" id="KW-1003">Cell membrane</keyword>
<dbReference type="Pfam" id="PF01925">
    <property type="entry name" value="TauE"/>
    <property type="match status" value="1"/>
</dbReference>
<evidence type="ECO:0000256" key="2">
    <source>
        <dbReference type="ARBA" id="ARBA00009142"/>
    </source>
</evidence>
<keyword evidence="3 6" id="KW-0812">Transmembrane</keyword>
<name>K9F389_9ACTO</name>
<keyword evidence="4 6" id="KW-1133">Transmembrane helix</keyword>
<feature type="transmembrane region" description="Helical" evidence="6">
    <location>
        <begin position="228"/>
        <end position="249"/>
    </location>
</feature>
<evidence type="ECO:0000256" key="5">
    <source>
        <dbReference type="ARBA" id="ARBA00023136"/>
    </source>
</evidence>
<dbReference type="HOGENOM" id="CLU_045498_5_0_11"/>
<dbReference type="eggNOG" id="COG0730">
    <property type="taxonomic scope" value="Bacteria"/>
</dbReference>
<evidence type="ECO:0000313" key="7">
    <source>
        <dbReference type="EMBL" id="EKU95880.1"/>
    </source>
</evidence>
<organism evidence="7 8">
    <name type="scientific">Actinobaculum massiliense ACS-171-V-Col2</name>
    <dbReference type="NCBI Taxonomy" id="883066"/>
    <lineage>
        <taxon>Bacteria</taxon>
        <taxon>Bacillati</taxon>
        <taxon>Actinomycetota</taxon>
        <taxon>Actinomycetes</taxon>
        <taxon>Actinomycetales</taxon>
        <taxon>Actinomycetaceae</taxon>
        <taxon>Actinobaculum</taxon>
    </lineage>
</organism>
<feature type="transmembrane region" description="Helical" evidence="6">
    <location>
        <begin position="138"/>
        <end position="164"/>
    </location>
</feature>
<feature type="transmembrane region" description="Helical" evidence="6">
    <location>
        <begin position="98"/>
        <end position="118"/>
    </location>
</feature>
<dbReference type="EMBL" id="AGWL01000002">
    <property type="protein sequence ID" value="EKU95880.1"/>
    <property type="molecule type" value="Genomic_DNA"/>
</dbReference>
<accession>K9F389</accession>
<feature type="transmembrane region" description="Helical" evidence="6">
    <location>
        <begin position="6"/>
        <end position="35"/>
    </location>
</feature>
<dbReference type="PATRIC" id="fig|883066.3.peg.685"/>